<evidence type="ECO:0000313" key="2">
    <source>
        <dbReference type="EMBL" id="CAA9289691.1"/>
    </source>
</evidence>
<feature type="non-terminal residue" evidence="2">
    <location>
        <position position="1"/>
    </location>
</feature>
<feature type="non-terminal residue" evidence="2">
    <location>
        <position position="307"/>
    </location>
</feature>
<feature type="compositionally biased region" description="Basic and acidic residues" evidence="1">
    <location>
        <begin position="160"/>
        <end position="174"/>
    </location>
</feature>
<dbReference type="EC" id="6.3.2.4" evidence="2"/>
<feature type="compositionally biased region" description="Basic residues" evidence="1">
    <location>
        <begin position="1"/>
        <end position="14"/>
    </location>
</feature>
<sequence length="307" mass="33659">DQARRGPLRRHLGRARGEPRLRQAVHRGAARGRLPGGADRRGRRPRRAHNGAPRSASGRGVQHPARPLRRGRLHPGRAGLARPALHRLRPARLRPRHGQARGQGHVRRRGAACRAAPPGHARRAGGRRSAPPALRAEAAERGLLRRRQHHPRRRQPAGADRARLDLGHPRDGRTLRGRPRDHRGGDGRPAARRDGDRHPPGLLRLRGEVRGRRQRPHPPGADPPGRRGGGDADRRGGAPGARLPRHLPRRFPLRRHGGRAGAARAPGGQHPARHDPHQPGAGAGRALRHRLPRPLRLDGGAGPPWRV</sequence>
<dbReference type="EMBL" id="CADCTG010000361">
    <property type="protein sequence ID" value="CAA9289691.1"/>
    <property type="molecule type" value="Genomic_DNA"/>
</dbReference>
<feature type="compositionally biased region" description="Basic residues" evidence="1">
    <location>
        <begin position="144"/>
        <end position="155"/>
    </location>
</feature>
<feature type="compositionally biased region" description="Low complexity" evidence="1">
    <location>
        <begin position="127"/>
        <end position="136"/>
    </location>
</feature>
<feature type="compositionally biased region" description="Basic residues" evidence="1">
    <location>
        <begin position="84"/>
        <end position="111"/>
    </location>
</feature>
<feature type="compositionally biased region" description="Low complexity" evidence="1">
    <location>
        <begin position="261"/>
        <end position="270"/>
    </location>
</feature>
<dbReference type="AlphaFoldDB" id="A0A6J4JX07"/>
<name>A0A6J4JX07_9PROT</name>
<proteinExistence type="predicted"/>
<accession>A0A6J4JX07</accession>
<feature type="compositionally biased region" description="Basic and acidic residues" evidence="1">
    <location>
        <begin position="224"/>
        <end position="236"/>
    </location>
</feature>
<feature type="region of interest" description="Disordered" evidence="1">
    <location>
        <begin position="1"/>
        <end position="307"/>
    </location>
</feature>
<organism evidence="2">
    <name type="scientific">uncultured Acetobacteraceae bacterium</name>
    <dbReference type="NCBI Taxonomy" id="169975"/>
    <lineage>
        <taxon>Bacteria</taxon>
        <taxon>Pseudomonadati</taxon>
        <taxon>Pseudomonadota</taxon>
        <taxon>Alphaproteobacteria</taxon>
        <taxon>Acetobacterales</taxon>
        <taxon>Acetobacteraceae</taxon>
        <taxon>environmental samples</taxon>
    </lineage>
</organism>
<protein>
    <submittedName>
        <fullName evidence="2">D-alanine--D-alanine ligase</fullName>
        <ecNumber evidence="2">6.3.2.4</ecNumber>
    </submittedName>
</protein>
<feature type="compositionally biased region" description="Basic and acidic residues" evidence="1">
    <location>
        <begin position="182"/>
        <end position="211"/>
    </location>
</feature>
<feature type="compositionally biased region" description="Basic residues" evidence="1">
    <location>
        <begin position="66"/>
        <end position="75"/>
    </location>
</feature>
<dbReference type="GO" id="GO:0008716">
    <property type="term" value="F:D-alanine-D-alanine ligase activity"/>
    <property type="evidence" value="ECO:0007669"/>
    <property type="project" value="UniProtKB-EC"/>
</dbReference>
<gene>
    <name evidence="2" type="ORF">AVDCRST_MAG08-4515</name>
</gene>
<feature type="compositionally biased region" description="Basic residues" evidence="1">
    <location>
        <begin position="243"/>
        <end position="258"/>
    </location>
</feature>
<reference evidence="2" key="1">
    <citation type="submission" date="2020-02" db="EMBL/GenBank/DDBJ databases">
        <authorList>
            <person name="Meier V. D."/>
        </authorList>
    </citation>
    <scope>NUCLEOTIDE SEQUENCE</scope>
    <source>
        <strain evidence="2">AVDCRST_MAG08</strain>
    </source>
</reference>
<keyword evidence="2" id="KW-0436">Ligase</keyword>
<evidence type="ECO:0000256" key="1">
    <source>
        <dbReference type="SAM" id="MobiDB-lite"/>
    </source>
</evidence>